<accession>A0AA37HJ87</accession>
<comment type="caution">
    <text evidence="1">The sequence shown here is derived from an EMBL/GenBank/DDBJ whole genome shotgun (WGS) entry which is preliminary data.</text>
</comment>
<gene>
    <name evidence="1" type="ORF">MPEAHAMD_7070</name>
</gene>
<dbReference type="EMBL" id="BPQJ01000086">
    <property type="protein sequence ID" value="GJD66871.1"/>
    <property type="molecule type" value="Genomic_DNA"/>
</dbReference>
<reference evidence="1" key="2">
    <citation type="submission" date="2021-08" db="EMBL/GenBank/DDBJ databases">
        <authorList>
            <person name="Tani A."/>
            <person name="Ola A."/>
            <person name="Ogura Y."/>
            <person name="Katsura K."/>
            <person name="Hayashi T."/>
        </authorList>
    </citation>
    <scope>NUCLEOTIDE SEQUENCE</scope>
    <source>
        <strain evidence="1">JCM 32048</strain>
    </source>
</reference>
<dbReference type="Proteomes" id="UP001055286">
    <property type="component" value="Unassembled WGS sequence"/>
</dbReference>
<proteinExistence type="predicted"/>
<sequence>MARELAELAFLANQDGHQATAQMFTQICRQRRVKNMELRGTLAVLGISDSEPAGDAE</sequence>
<organism evidence="1 2">
    <name type="scientific">Methylobacterium frigidaeris</name>
    <dbReference type="NCBI Taxonomy" id="2038277"/>
    <lineage>
        <taxon>Bacteria</taxon>
        <taxon>Pseudomonadati</taxon>
        <taxon>Pseudomonadota</taxon>
        <taxon>Alphaproteobacteria</taxon>
        <taxon>Hyphomicrobiales</taxon>
        <taxon>Methylobacteriaceae</taxon>
        <taxon>Methylobacterium</taxon>
    </lineage>
</organism>
<reference evidence="1" key="1">
    <citation type="journal article" date="2016" name="Front. Microbiol.">
        <title>Genome Sequence of the Piezophilic, Mesophilic Sulfate-Reducing Bacterium Desulfovibrio indicus J2T.</title>
        <authorList>
            <person name="Cao J."/>
            <person name="Maignien L."/>
            <person name="Shao Z."/>
            <person name="Alain K."/>
            <person name="Jebbar M."/>
        </authorList>
    </citation>
    <scope>NUCLEOTIDE SEQUENCE</scope>
    <source>
        <strain evidence="1">JCM 32048</strain>
    </source>
</reference>
<protein>
    <submittedName>
        <fullName evidence="1">Uncharacterized protein</fullName>
    </submittedName>
</protein>
<keyword evidence="2" id="KW-1185">Reference proteome</keyword>
<name>A0AA37HJ87_9HYPH</name>
<evidence type="ECO:0000313" key="1">
    <source>
        <dbReference type="EMBL" id="GJD66871.1"/>
    </source>
</evidence>
<evidence type="ECO:0000313" key="2">
    <source>
        <dbReference type="Proteomes" id="UP001055286"/>
    </source>
</evidence>
<dbReference type="AlphaFoldDB" id="A0AA37HJ87"/>